<evidence type="ECO:0000256" key="1">
    <source>
        <dbReference type="ARBA" id="ARBA00006817"/>
    </source>
</evidence>
<dbReference type="InterPro" id="IPR023393">
    <property type="entry name" value="START-like_dom_sf"/>
</dbReference>
<feature type="region of interest" description="Disordered" evidence="2">
    <location>
        <begin position="163"/>
        <end position="186"/>
    </location>
</feature>
<sequence length="186" mass="20432">MQPEPTGRISRTGEQAYDLTLTRNFIEPPSALWNSFTNPVQAAQWFGRWEGTPARGESVDLQMLYEDGLPWSRVTVSECAAPELLRLLVEDEYGSWDLEVRFSPRSGGTQLDFIHHLEDPLAAESVGPGWEYYLDRMTAALTGGTAPEFDDYYPGQGPYFLAQARAAADSGGTPDENPGQVPGTSG</sequence>
<proteinExistence type="inferred from homology"/>
<dbReference type="SUPFAM" id="SSF55961">
    <property type="entry name" value="Bet v1-like"/>
    <property type="match status" value="1"/>
</dbReference>
<dbReference type="EMBL" id="CP151657">
    <property type="protein sequence ID" value="WZP15401.1"/>
    <property type="molecule type" value="Genomic_DNA"/>
</dbReference>
<evidence type="ECO:0000259" key="3">
    <source>
        <dbReference type="Pfam" id="PF08327"/>
    </source>
</evidence>
<organism evidence="4 5">
    <name type="scientific">Arthrobacter citreus</name>
    <dbReference type="NCBI Taxonomy" id="1670"/>
    <lineage>
        <taxon>Bacteria</taxon>
        <taxon>Bacillati</taxon>
        <taxon>Actinomycetota</taxon>
        <taxon>Actinomycetes</taxon>
        <taxon>Micrococcales</taxon>
        <taxon>Micrococcaceae</taxon>
        <taxon>Arthrobacter</taxon>
    </lineage>
</organism>
<name>A0ABZ2ZTA1_9MICC</name>
<gene>
    <name evidence="4" type="ORF">AAE021_14735</name>
</gene>
<dbReference type="RefSeq" id="WP_342023063.1">
    <property type="nucleotide sequence ID" value="NZ_CP151657.1"/>
</dbReference>
<reference evidence="4 5" key="1">
    <citation type="submission" date="2024-04" db="EMBL/GenBank/DDBJ databases">
        <title>Arthrobacter sp. from Plains bison fecal sample.</title>
        <authorList>
            <person name="Ruzzini A."/>
        </authorList>
    </citation>
    <scope>NUCLEOTIDE SEQUENCE [LARGE SCALE GENOMIC DNA]</scope>
    <source>
        <strain evidence="4 5">EINP1</strain>
    </source>
</reference>
<dbReference type="InterPro" id="IPR013538">
    <property type="entry name" value="ASHA1/2-like_C"/>
</dbReference>
<protein>
    <submittedName>
        <fullName evidence="4">SRPBCC domain-containing protein</fullName>
    </submittedName>
</protein>
<feature type="domain" description="Activator of Hsp90 ATPase homologue 1/2-like C-terminal" evidence="3">
    <location>
        <begin position="28"/>
        <end position="141"/>
    </location>
</feature>
<evidence type="ECO:0000256" key="2">
    <source>
        <dbReference type="SAM" id="MobiDB-lite"/>
    </source>
</evidence>
<accession>A0ABZ2ZTA1</accession>
<keyword evidence="5" id="KW-1185">Reference proteome</keyword>
<dbReference type="Proteomes" id="UP001448858">
    <property type="component" value="Chromosome"/>
</dbReference>
<comment type="similarity">
    <text evidence="1">Belongs to the AHA1 family.</text>
</comment>
<evidence type="ECO:0000313" key="5">
    <source>
        <dbReference type="Proteomes" id="UP001448858"/>
    </source>
</evidence>
<dbReference type="Pfam" id="PF08327">
    <property type="entry name" value="AHSA1"/>
    <property type="match status" value="1"/>
</dbReference>
<evidence type="ECO:0000313" key="4">
    <source>
        <dbReference type="EMBL" id="WZP15401.1"/>
    </source>
</evidence>
<dbReference type="Gene3D" id="3.30.530.20">
    <property type="match status" value="1"/>
</dbReference>